<dbReference type="AlphaFoldDB" id="A0AAN8F078"/>
<gene>
    <name evidence="2" type="ORF">GCK32_002166</name>
</gene>
<dbReference type="Proteomes" id="UP001331761">
    <property type="component" value="Unassembled WGS sequence"/>
</dbReference>
<protein>
    <submittedName>
        <fullName evidence="2">Uncharacterized protein</fullName>
    </submittedName>
</protein>
<accession>A0AAN8F078</accession>
<feature type="compositionally biased region" description="Basic and acidic residues" evidence="1">
    <location>
        <begin position="93"/>
        <end position="111"/>
    </location>
</feature>
<comment type="caution">
    <text evidence="2">The sequence shown here is derived from an EMBL/GenBank/DDBJ whole genome shotgun (WGS) entry which is preliminary data.</text>
</comment>
<name>A0AAN8F078_TRICO</name>
<sequence length="111" mass="12637">MVTVKQLEASLAKILILRDPAPQPPRETEAREFDKYATCAERGLAIAIDYEMFSQGESERGEEAVNVFLSTRAQDDLARYKTAKRAKIANATAKEDKQRDLYDKLNTREKE</sequence>
<organism evidence="2 3">
    <name type="scientific">Trichostrongylus colubriformis</name>
    <name type="common">Black scour worm</name>
    <dbReference type="NCBI Taxonomy" id="6319"/>
    <lineage>
        <taxon>Eukaryota</taxon>
        <taxon>Metazoa</taxon>
        <taxon>Ecdysozoa</taxon>
        <taxon>Nematoda</taxon>
        <taxon>Chromadorea</taxon>
        <taxon>Rhabditida</taxon>
        <taxon>Rhabditina</taxon>
        <taxon>Rhabditomorpha</taxon>
        <taxon>Strongyloidea</taxon>
        <taxon>Trichostrongylidae</taxon>
        <taxon>Trichostrongylus</taxon>
    </lineage>
</organism>
<evidence type="ECO:0000313" key="3">
    <source>
        <dbReference type="Proteomes" id="UP001331761"/>
    </source>
</evidence>
<evidence type="ECO:0000313" key="2">
    <source>
        <dbReference type="EMBL" id="KAK5969637.1"/>
    </source>
</evidence>
<proteinExistence type="predicted"/>
<dbReference type="EMBL" id="WIXE01019931">
    <property type="protein sequence ID" value="KAK5969637.1"/>
    <property type="molecule type" value="Genomic_DNA"/>
</dbReference>
<feature type="region of interest" description="Disordered" evidence="1">
    <location>
        <begin position="92"/>
        <end position="111"/>
    </location>
</feature>
<evidence type="ECO:0000256" key="1">
    <source>
        <dbReference type="SAM" id="MobiDB-lite"/>
    </source>
</evidence>
<keyword evidence="3" id="KW-1185">Reference proteome</keyword>
<reference evidence="2 3" key="1">
    <citation type="submission" date="2019-10" db="EMBL/GenBank/DDBJ databases">
        <title>Assembly and Annotation for the nematode Trichostrongylus colubriformis.</title>
        <authorList>
            <person name="Martin J."/>
        </authorList>
    </citation>
    <scope>NUCLEOTIDE SEQUENCE [LARGE SCALE GENOMIC DNA]</scope>
    <source>
        <strain evidence="2">G859</strain>
        <tissue evidence="2">Whole worm</tissue>
    </source>
</reference>